<keyword evidence="3" id="KW-1185">Reference proteome</keyword>
<feature type="domain" description="Scytalone dehydratase-like protein Arp1 N-terminal" evidence="1">
    <location>
        <begin position="65"/>
        <end position="156"/>
    </location>
</feature>
<name>A0AAE0TZL5_9PEZI</name>
<sequence>MAFAVTLTPFLYCNFAVVMKDEPGDHLPGQGNDIVVGSSSSIVGVKVVGSLVQTCLPPQRDIGVSLVPAVVFSTDYLTWTVQDVQDVLTSFEEVDNVFQPAFAEGAFLIARFDGSGKTPTSTLDDSLTRFLDEKSSRLVFISANENDLPDGPYFVEGAALHWAWRLYLDDNWAFTLALAPSESGDSHTWEPLRAGAHSGLYPVITVPSRLHYPKSKEKPPNRLRITVKDNKHLPGIHTTLGSRSYIRLHGPQ</sequence>
<dbReference type="AlphaFoldDB" id="A0AAE0TZL5"/>
<comment type="caution">
    <text evidence="2">The sequence shown here is derived from an EMBL/GenBank/DDBJ whole genome shotgun (WGS) entry which is preliminary data.</text>
</comment>
<proteinExistence type="predicted"/>
<evidence type="ECO:0000313" key="3">
    <source>
        <dbReference type="Proteomes" id="UP001285441"/>
    </source>
</evidence>
<dbReference type="InterPro" id="IPR058329">
    <property type="entry name" value="Arp1_N"/>
</dbReference>
<gene>
    <name evidence="2" type="ORF">B0H63DRAFT_522537</name>
</gene>
<dbReference type="Proteomes" id="UP001285441">
    <property type="component" value="Unassembled WGS sequence"/>
</dbReference>
<reference evidence="2" key="1">
    <citation type="journal article" date="2023" name="Mol. Phylogenet. Evol.">
        <title>Genome-scale phylogeny and comparative genomics of the fungal order Sordariales.</title>
        <authorList>
            <person name="Hensen N."/>
            <person name="Bonometti L."/>
            <person name="Westerberg I."/>
            <person name="Brannstrom I.O."/>
            <person name="Guillou S."/>
            <person name="Cros-Aarteil S."/>
            <person name="Calhoun S."/>
            <person name="Haridas S."/>
            <person name="Kuo A."/>
            <person name="Mondo S."/>
            <person name="Pangilinan J."/>
            <person name="Riley R."/>
            <person name="LaButti K."/>
            <person name="Andreopoulos B."/>
            <person name="Lipzen A."/>
            <person name="Chen C."/>
            <person name="Yan M."/>
            <person name="Daum C."/>
            <person name="Ng V."/>
            <person name="Clum A."/>
            <person name="Steindorff A."/>
            <person name="Ohm R.A."/>
            <person name="Martin F."/>
            <person name="Silar P."/>
            <person name="Natvig D.O."/>
            <person name="Lalanne C."/>
            <person name="Gautier V."/>
            <person name="Ament-Velasquez S.L."/>
            <person name="Kruys A."/>
            <person name="Hutchinson M.I."/>
            <person name="Powell A.J."/>
            <person name="Barry K."/>
            <person name="Miller A.N."/>
            <person name="Grigoriev I.V."/>
            <person name="Debuchy R."/>
            <person name="Gladieux P."/>
            <person name="Hiltunen Thoren M."/>
            <person name="Johannesson H."/>
        </authorList>
    </citation>
    <scope>NUCLEOTIDE SEQUENCE</scope>
    <source>
        <strain evidence="2">CBS 232.78</strain>
    </source>
</reference>
<evidence type="ECO:0000313" key="2">
    <source>
        <dbReference type="EMBL" id="KAK3385194.1"/>
    </source>
</evidence>
<accession>A0AAE0TZL5</accession>
<dbReference type="EMBL" id="JAULSW010000004">
    <property type="protein sequence ID" value="KAK3385194.1"/>
    <property type="molecule type" value="Genomic_DNA"/>
</dbReference>
<organism evidence="2 3">
    <name type="scientific">Podospora didyma</name>
    <dbReference type="NCBI Taxonomy" id="330526"/>
    <lineage>
        <taxon>Eukaryota</taxon>
        <taxon>Fungi</taxon>
        <taxon>Dikarya</taxon>
        <taxon>Ascomycota</taxon>
        <taxon>Pezizomycotina</taxon>
        <taxon>Sordariomycetes</taxon>
        <taxon>Sordariomycetidae</taxon>
        <taxon>Sordariales</taxon>
        <taxon>Podosporaceae</taxon>
        <taxon>Podospora</taxon>
    </lineage>
</organism>
<reference evidence="2" key="2">
    <citation type="submission" date="2023-06" db="EMBL/GenBank/DDBJ databases">
        <authorList>
            <consortium name="Lawrence Berkeley National Laboratory"/>
            <person name="Haridas S."/>
            <person name="Hensen N."/>
            <person name="Bonometti L."/>
            <person name="Westerberg I."/>
            <person name="Brannstrom I.O."/>
            <person name="Guillou S."/>
            <person name="Cros-Aarteil S."/>
            <person name="Calhoun S."/>
            <person name="Kuo A."/>
            <person name="Mondo S."/>
            <person name="Pangilinan J."/>
            <person name="Riley R."/>
            <person name="LaButti K."/>
            <person name="Andreopoulos B."/>
            <person name="Lipzen A."/>
            <person name="Chen C."/>
            <person name="Yanf M."/>
            <person name="Daum C."/>
            <person name="Ng V."/>
            <person name="Clum A."/>
            <person name="Steindorff A."/>
            <person name="Ohm R."/>
            <person name="Martin F."/>
            <person name="Silar P."/>
            <person name="Natvig D."/>
            <person name="Lalanne C."/>
            <person name="Gautier V."/>
            <person name="Ament-velasquez S.L."/>
            <person name="Kruys A."/>
            <person name="Hutchinson M.I."/>
            <person name="Powell A.J."/>
            <person name="Barry K."/>
            <person name="Miller A.N."/>
            <person name="Grigoriev I.V."/>
            <person name="Debuchy R."/>
            <person name="Gladieux P."/>
            <person name="Thoren M.H."/>
            <person name="Johannesson H."/>
        </authorList>
    </citation>
    <scope>NUCLEOTIDE SEQUENCE</scope>
    <source>
        <strain evidence="2">CBS 232.78</strain>
    </source>
</reference>
<dbReference type="Pfam" id="PF26053">
    <property type="entry name" value="DUF8016"/>
    <property type="match status" value="1"/>
</dbReference>
<protein>
    <recommendedName>
        <fullName evidence="1">Scytalone dehydratase-like protein Arp1 N-terminal domain-containing protein</fullName>
    </recommendedName>
</protein>
<evidence type="ECO:0000259" key="1">
    <source>
        <dbReference type="Pfam" id="PF26053"/>
    </source>
</evidence>